<keyword evidence="3 5" id="KW-1133">Transmembrane helix</keyword>
<dbReference type="EMBL" id="CP022437">
    <property type="protein sequence ID" value="ASN06660.1"/>
    <property type="molecule type" value="Genomic_DNA"/>
</dbReference>
<evidence type="ECO:0000313" key="7">
    <source>
        <dbReference type="EMBL" id="ASN06660.1"/>
    </source>
</evidence>
<feature type="transmembrane region" description="Helical" evidence="5">
    <location>
        <begin position="341"/>
        <end position="360"/>
    </location>
</feature>
<dbReference type="GO" id="GO:0016020">
    <property type="term" value="C:membrane"/>
    <property type="evidence" value="ECO:0007669"/>
    <property type="project" value="UniProtKB-SubCell"/>
</dbReference>
<dbReference type="PANTHER" id="PTHR43027:SF1">
    <property type="entry name" value="DOXORUBICIN RESISTANCE ABC TRANSPORTER PERMEASE PROTEIN DRRC-RELATED"/>
    <property type="match status" value="1"/>
</dbReference>
<dbReference type="Pfam" id="PF12698">
    <property type="entry name" value="ABC2_membrane_3"/>
    <property type="match status" value="1"/>
</dbReference>
<evidence type="ECO:0000256" key="4">
    <source>
        <dbReference type="ARBA" id="ARBA00023136"/>
    </source>
</evidence>
<evidence type="ECO:0000259" key="6">
    <source>
        <dbReference type="Pfam" id="PF12698"/>
    </source>
</evidence>
<feature type="transmembrane region" description="Helical" evidence="5">
    <location>
        <begin position="228"/>
        <end position="250"/>
    </location>
</feature>
<feature type="transmembrane region" description="Helical" evidence="5">
    <location>
        <begin position="270"/>
        <end position="293"/>
    </location>
</feature>
<feature type="transmembrane region" description="Helical" evidence="5">
    <location>
        <begin position="305"/>
        <end position="329"/>
    </location>
</feature>
<evidence type="ECO:0000256" key="1">
    <source>
        <dbReference type="ARBA" id="ARBA00004141"/>
    </source>
</evidence>
<proteinExistence type="predicted"/>
<dbReference type="AlphaFoldDB" id="A0A221MGB0"/>
<accession>A0A221MGB0</accession>
<dbReference type="InterPro" id="IPR013525">
    <property type="entry name" value="ABC2_TM"/>
</dbReference>
<gene>
    <name evidence="7" type="ORF">CFK40_17350</name>
</gene>
<feature type="domain" description="ABC-2 type transporter transmembrane" evidence="6">
    <location>
        <begin position="22"/>
        <end position="413"/>
    </location>
</feature>
<name>A0A221MGB0_9BACI</name>
<dbReference type="GO" id="GO:0140359">
    <property type="term" value="F:ABC-type transporter activity"/>
    <property type="evidence" value="ECO:0007669"/>
    <property type="project" value="InterPro"/>
</dbReference>
<sequence length="424" mass="46688">MYLIRQIVKKQALIFLRNPQLLLLLIGLPIILIAILGASIGDLMNGETVSIDAKVAIIEHGSEQEQVENFILDVEKSKLSNEVKTAIQGNTEQLSLIETLIEDVLGSNELEEIITLESIKPSEKNEIINDDSFAAIIEVPENFTFNTLQHTMLGKGEPGMLKVYKNEGKQIGSMVVGGILEQFQEQLTMISFAGKHSISMEAIQVDSEAVSGEVRSINQKKPITAQNYYAVGMAVMNVLFVASMIGSFAFQEKKIHVFNRVILANLSRWIYFSGIFLSGVIFGFLHLLIVYGVSWLFFGITWPNLLGFFVVTFGLAIAVGGLAVLLTAISYRINSEVITNYFSSIVVSIIAFLGGSFFPIGDFSKTIQFIGNLTPNGAGMTAYLTLLRGDGISEILDQFFFLTLFAFLLVVIAGFSFPKRGYTL</sequence>
<keyword evidence="8" id="KW-1185">Reference proteome</keyword>
<reference evidence="7 8" key="1">
    <citation type="journal article" date="2003" name="Int. J. Syst. Evol. Microbiol.">
        <title>Virgibacillus carmonensis sp. nov., Virgibacillus necropolis sp. nov. and Virgibacillus picturae sp. nov., three novel species isolated from deteriorated mural paintings, transfer of the species of the genus salibacillus to Virgibacillus, as Virgibacillus marismortui comb. nov. and Virgibacillus salexigens comb. nov., and emended description of the genus Virgibacillus.</title>
        <authorList>
            <person name="Heyrman J."/>
            <person name="Logan N.A."/>
            <person name="Busse H.J."/>
            <person name="Balcaen A."/>
            <person name="Lebbe L."/>
            <person name="Rodriguez-Diaz M."/>
            <person name="Swings J."/>
            <person name="De Vos P."/>
        </authorList>
    </citation>
    <scope>NUCLEOTIDE SEQUENCE [LARGE SCALE GENOMIC DNA]</scope>
    <source>
        <strain evidence="7 8">LMG 19488</strain>
    </source>
</reference>
<evidence type="ECO:0000256" key="3">
    <source>
        <dbReference type="ARBA" id="ARBA00022989"/>
    </source>
</evidence>
<evidence type="ECO:0000256" key="5">
    <source>
        <dbReference type="SAM" id="Phobius"/>
    </source>
</evidence>
<dbReference type="PANTHER" id="PTHR43027">
    <property type="entry name" value="DOXORUBICIN RESISTANCE ABC TRANSPORTER PERMEASE PROTEIN DRRC-RELATED"/>
    <property type="match status" value="1"/>
</dbReference>
<dbReference type="Proteomes" id="UP000204391">
    <property type="component" value="Chromosome"/>
</dbReference>
<organism evidence="7 8">
    <name type="scientific">Virgibacillus necropolis</name>
    <dbReference type="NCBI Taxonomy" id="163877"/>
    <lineage>
        <taxon>Bacteria</taxon>
        <taxon>Bacillati</taxon>
        <taxon>Bacillota</taxon>
        <taxon>Bacilli</taxon>
        <taxon>Bacillales</taxon>
        <taxon>Bacillaceae</taxon>
        <taxon>Virgibacillus</taxon>
    </lineage>
</organism>
<dbReference type="KEGG" id="vne:CFK40_17350"/>
<evidence type="ECO:0000256" key="2">
    <source>
        <dbReference type="ARBA" id="ARBA00022692"/>
    </source>
</evidence>
<protein>
    <recommendedName>
        <fullName evidence="6">ABC-2 type transporter transmembrane domain-containing protein</fullName>
    </recommendedName>
</protein>
<keyword evidence="4 5" id="KW-0472">Membrane</keyword>
<feature type="transmembrane region" description="Helical" evidence="5">
    <location>
        <begin position="399"/>
        <end position="417"/>
    </location>
</feature>
<comment type="subcellular location">
    <subcellularLocation>
        <location evidence="1">Membrane</location>
        <topology evidence="1">Multi-pass membrane protein</topology>
    </subcellularLocation>
</comment>
<keyword evidence="2 5" id="KW-0812">Transmembrane</keyword>
<feature type="transmembrane region" description="Helical" evidence="5">
    <location>
        <begin position="21"/>
        <end position="41"/>
    </location>
</feature>
<dbReference type="InterPro" id="IPR052902">
    <property type="entry name" value="ABC-2_transporter"/>
</dbReference>
<evidence type="ECO:0000313" key="8">
    <source>
        <dbReference type="Proteomes" id="UP000204391"/>
    </source>
</evidence>